<evidence type="ECO:0000313" key="3">
    <source>
        <dbReference type="Proteomes" id="UP000018949"/>
    </source>
</evidence>
<keyword evidence="3" id="KW-1185">Reference proteome</keyword>
<dbReference type="AlphaFoldDB" id="W4RN96"/>
<reference evidence="2 3" key="1">
    <citation type="submission" date="2013-12" db="EMBL/GenBank/DDBJ databases">
        <title>NBRP : Genome information of microbial organism related human and environment.</title>
        <authorList>
            <person name="Hattori M."/>
            <person name="Oshima K."/>
            <person name="Inaba H."/>
            <person name="Suda W."/>
            <person name="Sakamoto M."/>
            <person name="Iino T."/>
            <person name="Kitahara M."/>
            <person name="Oshida Y."/>
            <person name="Iida T."/>
            <person name="Kudo T."/>
            <person name="Itoh T."/>
            <person name="Ahmed I."/>
            <person name="Ohkuma M."/>
        </authorList>
    </citation>
    <scope>NUCLEOTIDE SEQUENCE [LARGE SCALE GENOMIC DNA]</scope>
    <source>
        <strain evidence="2 3">JCM 21738</strain>
    </source>
</reference>
<feature type="transmembrane region" description="Helical" evidence="1">
    <location>
        <begin position="28"/>
        <end position="49"/>
    </location>
</feature>
<dbReference type="Proteomes" id="UP000018949">
    <property type="component" value="Unassembled WGS sequence"/>
</dbReference>
<keyword evidence="1" id="KW-0812">Transmembrane</keyword>
<feature type="transmembrane region" description="Helical" evidence="1">
    <location>
        <begin position="125"/>
        <end position="145"/>
    </location>
</feature>
<keyword evidence="1" id="KW-1133">Transmembrane helix</keyword>
<protein>
    <recommendedName>
        <fullName evidence="4">PTS cellobiose transporter subunit IIA</fullName>
    </recommendedName>
</protein>
<evidence type="ECO:0000313" key="2">
    <source>
        <dbReference type="EMBL" id="GAE45786.1"/>
    </source>
</evidence>
<feature type="transmembrane region" description="Helical" evidence="1">
    <location>
        <begin position="88"/>
        <end position="113"/>
    </location>
</feature>
<dbReference type="eggNOG" id="ENOG50303YE">
    <property type="taxonomic scope" value="Bacteria"/>
</dbReference>
<evidence type="ECO:0008006" key="4">
    <source>
        <dbReference type="Google" id="ProtNLM"/>
    </source>
</evidence>
<feature type="transmembrane region" description="Helical" evidence="1">
    <location>
        <begin position="55"/>
        <end position="76"/>
    </location>
</feature>
<evidence type="ECO:0000256" key="1">
    <source>
        <dbReference type="SAM" id="Phobius"/>
    </source>
</evidence>
<accession>W4RN96</accession>
<organism evidence="2 3">
    <name type="scientific">Mesobacillus boroniphilus JCM 21738</name>
    <dbReference type="NCBI Taxonomy" id="1294265"/>
    <lineage>
        <taxon>Bacteria</taxon>
        <taxon>Bacillati</taxon>
        <taxon>Bacillota</taxon>
        <taxon>Bacilli</taxon>
        <taxon>Bacillales</taxon>
        <taxon>Bacillaceae</taxon>
        <taxon>Mesobacillus</taxon>
    </lineage>
</organism>
<gene>
    <name evidence="2" type="ORF">JCM21738_2630</name>
</gene>
<sequence length="167" mass="19698">MVHNERAQVEKHRKEMSLKSMYFNRYLLVRYVTALFFFTNVYWLISLLMSDSSLYFIPLALLIILLFGTAEQVKLYSHHVSNTKYTRYSFIAMLVAGGILILMTFFSSSFAQLYPFLVAQEQSKIVVLSVLLLGVLLNLLVLYRLNQIRHNEDKHYERIKKYEEVIN</sequence>
<keyword evidence="1" id="KW-0472">Membrane</keyword>
<proteinExistence type="predicted"/>
<name>W4RN96_9BACI</name>
<dbReference type="EMBL" id="BAUW01000029">
    <property type="protein sequence ID" value="GAE45786.1"/>
    <property type="molecule type" value="Genomic_DNA"/>
</dbReference>
<comment type="caution">
    <text evidence="2">The sequence shown here is derived from an EMBL/GenBank/DDBJ whole genome shotgun (WGS) entry which is preliminary data.</text>
</comment>
<dbReference type="RefSeq" id="WP_023626001.1">
    <property type="nucleotide sequence ID" value="NZ_BAUW01000029.1"/>
</dbReference>